<accession>A0A3S5FDT3</accession>
<comment type="caution">
    <text evidence="1">The sequence shown here is derived from an EMBL/GenBank/DDBJ whole genome shotgun (WGS) entry which is preliminary data.</text>
</comment>
<gene>
    <name evidence="1" type="ORF">PXEA_LOCUS14328</name>
</gene>
<proteinExistence type="predicted"/>
<reference evidence="1" key="1">
    <citation type="submission" date="2018-11" db="EMBL/GenBank/DDBJ databases">
        <authorList>
            <consortium name="Pathogen Informatics"/>
        </authorList>
    </citation>
    <scope>NUCLEOTIDE SEQUENCE</scope>
</reference>
<name>A0A3S5FDT3_9PLAT</name>
<organism evidence="1 2">
    <name type="scientific">Protopolystoma xenopodis</name>
    <dbReference type="NCBI Taxonomy" id="117903"/>
    <lineage>
        <taxon>Eukaryota</taxon>
        <taxon>Metazoa</taxon>
        <taxon>Spiralia</taxon>
        <taxon>Lophotrochozoa</taxon>
        <taxon>Platyhelminthes</taxon>
        <taxon>Monogenea</taxon>
        <taxon>Polyopisthocotylea</taxon>
        <taxon>Polystomatidea</taxon>
        <taxon>Polystomatidae</taxon>
        <taxon>Protopolystoma</taxon>
    </lineage>
</organism>
<protein>
    <submittedName>
        <fullName evidence="1">Uncharacterized protein</fullName>
    </submittedName>
</protein>
<dbReference type="AlphaFoldDB" id="A0A3S5FDT3"/>
<dbReference type="EMBL" id="CAAALY010048463">
    <property type="protein sequence ID" value="VEL20888.1"/>
    <property type="molecule type" value="Genomic_DNA"/>
</dbReference>
<dbReference type="Proteomes" id="UP000784294">
    <property type="component" value="Unassembled WGS sequence"/>
</dbReference>
<evidence type="ECO:0000313" key="2">
    <source>
        <dbReference type="Proteomes" id="UP000784294"/>
    </source>
</evidence>
<keyword evidence="2" id="KW-1185">Reference proteome</keyword>
<evidence type="ECO:0000313" key="1">
    <source>
        <dbReference type="EMBL" id="VEL20888.1"/>
    </source>
</evidence>
<sequence length="76" mass="8123">MHVIEDRLSLPLSLSPSFLSSTLVQPTAFVLTANTLSDSKRPTSAKAALARLLATCARQYPNNNSVGNRLVLLASL</sequence>